<evidence type="ECO:0000313" key="3">
    <source>
        <dbReference type="EMBL" id="QDV37374.1"/>
    </source>
</evidence>
<dbReference type="InterPro" id="IPR011033">
    <property type="entry name" value="PRC_barrel-like_sf"/>
</dbReference>
<dbReference type="AlphaFoldDB" id="A0A518H954"/>
<protein>
    <submittedName>
        <fullName evidence="3">PRC-barrel domain protein</fullName>
    </submittedName>
</protein>
<dbReference type="RefSeq" id="WP_197446372.1">
    <property type="nucleotide sequence ID" value="NZ_CP036426.1"/>
</dbReference>
<keyword evidence="1" id="KW-0732">Signal</keyword>
<feature type="signal peptide" evidence="1">
    <location>
        <begin position="1"/>
        <end position="24"/>
    </location>
</feature>
<sequence length="291" mass="30957" precursor="true">MTYLLKPSLPAMALGLMLSGVASAQDAGQAADDLNVVRRVSEILGGEARGPGEEGRIAAISDLIMDGQGVPRYILLSRGGVAGVGGEKIAVPYGVGQLVYIEDGGWRLILEMTGEQLDQAPTLEEGSLDQLRDSNWLSANRQFFNADQVGNEAGTDDESFLFRASALKGAQVRGTGGEESIANVDDVLLGADDRASYAILGYGGVAGLGKDQVPVPFRMLSLDAEMEDDRYVLVVAIDATKERLQSELAPKLEGEYNRMLDPTFLDRITEYFGGTEDGPGAIEAAPNSLNR</sequence>
<gene>
    <name evidence="3" type="ORF">ElP_53120</name>
</gene>
<feature type="domain" description="PRC-barrel" evidence="2">
    <location>
        <begin position="162"/>
        <end position="232"/>
    </location>
</feature>
<reference evidence="3 4" key="1">
    <citation type="submission" date="2019-02" db="EMBL/GenBank/DDBJ databases">
        <title>Deep-cultivation of Planctomycetes and their phenomic and genomic characterization uncovers novel biology.</title>
        <authorList>
            <person name="Wiegand S."/>
            <person name="Jogler M."/>
            <person name="Boedeker C."/>
            <person name="Pinto D."/>
            <person name="Vollmers J."/>
            <person name="Rivas-Marin E."/>
            <person name="Kohn T."/>
            <person name="Peeters S.H."/>
            <person name="Heuer A."/>
            <person name="Rast P."/>
            <person name="Oberbeckmann S."/>
            <person name="Bunk B."/>
            <person name="Jeske O."/>
            <person name="Meyerdierks A."/>
            <person name="Storesund J.E."/>
            <person name="Kallscheuer N."/>
            <person name="Luecker S."/>
            <person name="Lage O.M."/>
            <person name="Pohl T."/>
            <person name="Merkel B.J."/>
            <person name="Hornburger P."/>
            <person name="Mueller R.-W."/>
            <person name="Bruemmer F."/>
            <person name="Labrenz M."/>
            <person name="Spormann A.M."/>
            <person name="Op den Camp H."/>
            <person name="Overmann J."/>
            <person name="Amann R."/>
            <person name="Jetten M.S.M."/>
            <person name="Mascher T."/>
            <person name="Medema M.H."/>
            <person name="Devos D.P."/>
            <person name="Kaster A.-K."/>
            <person name="Ovreas L."/>
            <person name="Rohde M."/>
            <person name="Galperin M.Y."/>
            <person name="Jogler C."/>
        </authorList>
    </citation>
    <scope>NUCLEOTIDE SEQUENCE [LARGE SCALE GENOMIC DNA]</scope>
    <source>
        <strain evidence="3 4">ElP</strain>
    </source>
</reference>
<dbReference type="Pfam" id="PF05239">
    <property type="entry name" value="PRC"/>
    <property type="match status" value="1"/>
</dbReference>
<dbReference type="Proteomes" id="UP000317835">
    <property type="component" value="Chromosome"/>
</dbReference>
<evidence type="ECO:0000256" key="1">
    <source>
        <dbReference type="SAM" id="SignalP"/>
    </source>
</evidence>
<dbReference type="PANTHER" id="PTHR36505:SF1">
    <property type="entry name" value="BLR1072 PROTEIN"/>
    <property type="match status" value="1"/>
</dbReference>
<evidence type="ECO:0000259" key="2">
    <source>
        <dbReference type="Pfam" id="PF05239"/>
    </source>
</evidence>
<dbReference type="KEGG" id="tpla:ElP_53120"/>
<name>A0A518H954_9BACT</name>
<dbReference type="SUPFAM" id="SSF50346">
    <property type="entry name" value="PRC-barrel domain"/>
    <property type="match status" value="2"/>
</dbReference>
<evidence type="ECO:0000313" key="4">
    <source>
        <dbReference type="Proteomes" id="UP000317835"/>
    </source>
</evidence>
<dbReference type="Gene3D" id="2.30.30.240">
    <property type="entry name" value="PRC-barrel domain"/>
    <property type="match status" value="2"/>
</dbReference>
<accession>A0A518H954</accession>
<keyword evidence="4" id="KW-1185">Reference proteome</keyword>
<dbReference type="PANTHER" id="PTHR36505">
    <property type="entry name" value="BLR1072 PROTEIN"/>
    <property type="match status" value="1"/>
</dbReference>
<organism evidence="3 4">
    <name type="scientific">Tautonia plasticadhaerens</name>
    <dbReference type="NCBI Taxonomy" id="2527974"/>
    <lineage>
        <taxon>Bacteria</taxon>
        <taxon>Pseudomonadati</taxon>
        <taxon>Planctomycetota</taxon>
        <taxon>Planctomycetia</taxon>
        <taxon>Isosphaerales</taxon>
        <taxon>Isosphaeraceae</taxon>
        <taxon>Tautonia</taxon>
    </lineage>
</organism>
<dbReference type="InterPro" id="IPR027275">
    <property type="entry name" value="PRC-brl_dom"/>
</dbReference>
<feature type="chain" id="PRO_5021845742" evidence="1">
    <location>
        <begin position="25"/>
        <end position="291"/>
    </location>
</feature>
<proteinExistence type="predicted"/>
<dbReference type="EMBL" id="CP036426">
    <property type="protein sequence ID" value="QDV37374.1"/>
    <property type="molecule type" value="Genomic_DNA"/>
</dbReference>